<proteinExistence type="predicted"/>
<keyword evidence="2" id="KW-1185">Reference proteome</keyword>
<dbReference type="Proteomes" id="UP000765509">
    <property type="component" value="Unassembled WGS sequence"/>
</dbReference>
<comment type="caution">
    <text evidence="1">The sequence shown here is derived from an EMBL/GenBank/DDBJ whole genome shotgun (WGS) entry which is preliminary data.</text>
</comment>
<name>A0A9Q3KTB8_9BASI</name>
<sequence>MIPPHSKDFGFPRDYSLQRETTISWKRGLEKREFEVVQSHNTWKDEPPYTFQNRSGNPTTLCSGFTPLRNQQISDQESPYFPIQDRNQQRKRIIGQEQDCFQPEAERVRSYEPEIAGPVARSTKKQQTVVNTSNAARSPIIRNDISTQMKQNVVIPESTISSDTLFLQFSQLLEQTKKDFERPHESISRLQEVCTLQTRTIQTVQVDYTELYKASEDT</sequence>
<evidence type="ECO:0000313" key="1">
    <source>
        <dbReference type="EMBL" id="MBW0585339.1"/>
    </source>
</evidence>
<gene>
    <name evidence="1" type="ORF">O181_125054</name>
</gene>
<evidence type="ECO:0000313" key="2">
    <source>
        <dbReference type="Proteomes" id="UP000765509"/>
    </source>
</evidence>
<reference evidence="1" key="1">
    <citation type="submission" date="2021-03" db="EMBL/GenBank/DDBJ databases">
        <title>Draft genome sequence of rust myrtle Austropuccinia psidii MF-1, a brazilian biotype.</title>
        <authorList>
            <person name="Quecine M.C."/>
            <person name="Pachon D.M.R."/>
            <person name="Bonatelli M.L."/>
            <person name="Correr F.H."/>
            <person name="Franceschini L.M."/>
            <person name="Leite T.F."/>
            <person name="Margarido G.R.A."/>
            <person name="Almeida C.A."/>
            <person name="Ferrarezi J.A."/>
            <person name="Labate C.A."/>
        </authorList>
    </citation>
    <scope>NUCLEOTIDE SEQUENCE</scope>
    <source>
        <strain evidence="1">MF-1</strain>
    </source>
</reference>
<organism evidence="1 2">
    <name type="scientific">Austropuccinia psidii MF-1</name>
    <dbReference type="NCBI Taxonomy" id="1389203"/>
    <lineage>
        <taxon>Eukaryota</taxon>
        <taxon>Fungi</taxon>
        <taxon>Dikarya</taxon>
        <taxon>Basidiomycota</taxon>
        <taxon>Pucciniomycotina</taxon>
        <taxon>Pucciniomycetes</taxon>
        <taxon>Pucciniales</taxon>
        <taxon>Sphaerophragmiaceae</taxon>
        <taxon>Austropuccinia</taxon>
    </lineage>
</organism>
<protein>
    <submittedName>
        <fullName evidence="1">Uncharacterized protein</fullName>
    </submittedName>
</protein>
<accession>A0A9Q3KTB8</accession>
<dbReference type="EMBL" id="AVOT02120631">
    <property type="protein sequence ID" value="MBW0585339.1"/>
    <property type="molecule type" value="Genomic_DNA"/>
</dbReference>
<dbReference type="AlphaFoldDB" id="A0A9Q3KTB8"/>